<protein>
    <submittedName>
        <fullName evidence="3">MarR family transcriptional regulator</fullName>
    </submittedName>
</protein>
<comment type="caution">
    <text evidence="3">The sequence shown here is derived from an EMBL/GenBank/DDBJ whole genome shotgun (WGS) entry which is preliminary data.</text>
</comment>
<evidence type="ECO:0000313" key="4">
    <source>
        <dbReference type="Proteomes" id="UP000253303"/>
    </source>
</evidence>
<dbReference type="GO" id="GO:0003700">
    <property type="term" value="F:DNA-binding transcription factor activity"/>
    <property type="evidence" value="ECO:0007669"/>
    <property type="project" value="InterPro"/>
</dbReference>
<dbReference type="InterPro" id="IPR036390">
    <property type="entry name" value="WH_DNA-bd_sf"/>
</dbReference>
<feature type="domain" description="HTH marR-type" evidence="2">
    <location>
        <begin position="49"/>
        <end position="148"/>
    </location>
</feature>
<reference evidence="3 4" key="1">
    <citation type="submission" date="2018-06" db="EMBL/GenBank/DDBJ databases">
        <title>Sphaerisporangium craniellae sp. nov., isolated from a marine sponge in the South China Sea.</title>
        <authorList>
            <person name="Li L."/>
        </authorList>
    </citation>
    <scope>NUCLEOTIDE SEQUENCE [LARGE SCALE GENOMIC DNA]</scope>
    <source>
        <strain evidence="3 4">LHW63015</strain>
    </source>
</reference>
<dbReference type="Proteomes" id="UP000253303">
    <property type="component" value="Unassembled WGS sequence"/>
</dbReference>
<keyword evidence="4" id="KW-1185">Reference proteome</keyword>
<dbReference type="Gene3D" id="1.10.10.10">
    <property type="entry name" value="Winged helix-like DNA-binding domain superfamily/Winged helix DNA-binding domain"/>
    <property type="match status" value="1"/>
</dbReference>
<evidence type="ECO:0000256" key="1">
    <source>
        <dbReference type="SAM" id="MobiDB-lite"/>
    </source>
</evidence>
<evidence type="ECO:0000313" key="3">
    <source>
        <dbReference type="EMBL" id="RBQ21903.1"/>
    </source>
</evidence>
<proteinExistence type="predicted"/>
<dbReference type="AlphaFoldDB" id="A0A366M7U1"/>
<name>A0A366M7U1_9ACTN</name>
<dbReference type="InterPro" id="IPR000835">
    <property type="entry name" value="HTH_MarR-typ"/>
</dbReference>
<evidence type="ECO:0000259" key="2">
    <source>
        <dbReference type="SMART" id="SM00347"/>
    </source>
</evidence>
<dbReference type="EMBL" id="QMEY01000001">
    <property type="protein sequence ID" value="RBQ21903.1"/>
    <property type="molecule type" value="Genomic_DNA"/>
</dbReference>
<sequence length="163" mass="17121">MTDRSVIVHGQGNLRNTGGVTEDDRTSPPTSPSIVVLTLARQVETRLNAALAPLDLTVGRFGMLGHIAAVPGISFSDLARMSGITVQSAHGAVRTLVGAGLVRDNTARAGAASAIELTQEGARLLRAAKTALRGVDEELFGPDADPMRRRVAETIRTVLTQES</sequence>
<accession>A0A366M7U1</accession>
<dbReference type="SUPFAM" id="SSF46785">
    <property type="entry name" value="Winged helix' DNA-binding domain"/>
    <property type="match status" value="1"/>
</dbReference>
<dbReference type="InterPro" id="IPR036388">
    <property type="entry name" value="WH-like_DNA-bd_sf"/>
</dbReference>
<gene>
    <name evidence="3" type="ORF">DP939_04315</name>
</gene>
<organism evidence="3 4">
    <name type="scientific">Spongiactinospora rosea</name>
    <dbReference type="NCBI Taxonomy" id="2248750"/>
    <lineage>
        <taxon>Bacteria</taxon>
        <taxon>Bacillati</taxon>
        <taxon>Actinomycetota</taxon>
        <taxon>Actinomycetes</taxon>
        <taxon>Streptosporangiales</taxon>
        <taxon>Streptosporangiaceae</taxon>
        <taxon>Spongiactinospora</taxon>
    </lineage>
</organism>
<dbReference type="Pfam" id="PF12802">
    <property type="entry name" value="MarR_2"/>
    <property type="match status" value="1"/>
</dbReference>
<dbReference type="OrthoDB" id="3177763at2"/>
<feature type="region of interest" description="Disordered" evidence="1">
    <location>
        <begin position="1"/>
        <end position="32"/>
    </location>
</feature>
<dbReference type="SMART" id="SM00347">
    <property type="entry name" value="HTH_MARR"/>
    <property type="match status" value="1"/>
</dbReference>